<keyword evidence="1" id="KW-1133">Transmembrane helix</keyword>
<keyword evidence="1" id="KW-0472">Membrane</keyword>
<gene>
    <name evidence="2" type="ORF">B0T26DRAFT_733493</name>
</gene>
<reference evidence="2" key="1">
    <citation type="submission" date="2023-06" db="EMBL/GenBank/DDBJ databases">
        <title>Genome-scale phylogeny and comparative genomics of the fungal order Sordariales.</title>
        <authorList>
            <consortium name="Lawrence Berkeley National Laboratory"/>
            <person name="Hensen N."/>
            <person name="Bonometti L."/>
            <person name="Westerberg I."/>
            <person name="Brannstrom I.O."/>
            <person name="Guillou S."/>
            <person name="Cros-Aarteil S."/>
            <person name="Calhoun S."/>
            <person name="Haridas S."/>
            <person name="Kuo A."/>
            <person name="Mondo S."/>
            <person name="Pangilinan J."/>
            <person name="Riley R."/>
            <person name="LaButti K."/>
            <person name="Andreopoulos B."/>
            <person name="Lipzen A."/>
            <person name="Chen C."/>
            <person name="Yanf M."/>
            <person name="Daum C."/>
            <person name="Ng V."/>
            <person name="Clum A."/>
            <person name="Steindorff A."/>
            <person name="Ohm R."/>
            <person name="Martin F."/>
            <person name="Silar P."/>
            <person name="Natvig D."/>
            <person name="Lalanne C."/>
            <person name="Gautier V."/>
            <person name="Ament-velasquez S.L."/>
            <person name="Kruys A."/>
            <person name="Hutchinson M.I."/>
            <person name="Powell A.J."/>
            <person name="Barry K."/>
            <person name="Miller A.N."/>
            <person name="Grigoriev I.V."/>
            <person name="Debuchy R."/>
            <person name="Gladieux P."/>
            <person name="Thoren M.H."/>
            <person name="Johannesson H."/>
        </authorList>
    </citation>
    <scope>NUCLEOTIDE SEQUENCE</scope>
    <source>
        <strain evidence="2">SMH2392-1A</strain>
    </source>
</reference>
<dbReference type="GeneID" id="85326421"/>
<organism evidence="2 3">
    <name type="scientific">Lasiosphaeria miniovina</name>
    <dbReference type="NCBI Taxonomy" id="1954250"/>
    <lineage>
        <taxon>Eukaryota</taxon>
        <taxon>Fungi</taxon>
        <taxon>Dikarya</taxon>
        <taxon>Ascomycota</taxon>
        <taxon>Pezizomycotina</taxon>
        <taxon>Sordariomycetes</taxon>
        <taxon>Sordariomycetidae</taxon>
        <taxon>Sordariales</taxon>
        <taxon>Lasiosphaeriaceae</taxon>
        <taxon>Lasiosphaeria</taxon>
    </lineage>
</organism>
<dbReference type="Proteomes" id="UP001172101">
    <property type="component" value="Unassembled WGS sequence"/>
</dbReference>
<comment type="caution">
    <text evidence="2">The sequence shown here is derived from an EMBL/GenBank/DDBJ whole genome shotgun (WGS) entry which is preliminary data.</text>
</comment>
<evidence type="ECO:0000313" key="3">
    <source>
        <dbReference type="Proteomes" id="UP001172101"/>
    </source>
</evidence>
<protein>
    <submittedName>
        <fullName evidence="2">Uncharacterized protein</fullName>
    </submittedName>
</protein>
<dbReference type="RefSeq" id="XP_060290831.1">
    <property type="nucleotide sequence ID" value="XM_060443151.1"/>
</dbReference>
<keyword evidence="3" id="KW-1185">Reference proteome</keyword>
<dbReference type="AlphaFoldDB" id="A0AA40DKB7"/>
<dbReference type="EMBL" id="JAUIRO010000008">
    <property type="protein sequence ID" value="KAK0703972.1"/>
    <property type="molecule type" value="Genomic_DNA"/>
</dbReference>
<sequence>MDHFSCRPDGDQKYNLEMFMVSPLSDLDRFSPITPQNVPWYVKLSFDFVDGPGYMRKGLWWTTRNLVHEQSSFRCGPKEGHYQFTRLWRIREFPNKPAAKSTLSSFRLQTLTRQHIFAAMTENPSGDIYQMLDRNLPGYCVNCIYDDDPTIPWWIWSRMLMRKRAGMLIGLVVIFAMFNTYVCPVI</sequence>
<feature type="transmembrane region" description="Helical" evidence="1">
    <location>
        <begin position="165"/>
        <end position="182"/>
    </location>
</feature>
<name>A0AA40DKB7_9PEZI</name>
<evidence type="ECO:0000313" key="2">
    <source>
        <dbReference type="EMBL" id="KAK0703972.1"/>
    </source>
</evidence>
<accession>A0AA40DKB7</accession>
<proteinExistence type="predicted"/>
<keyword evidence="1" id="KW-0812">Transmembrane</keyword>
<evidence type="ECO:0000256" key="1">
    <source>
        <dbReference type="SAM" id="Phobius"/>
    </source>
</evidence>